<dbReference type="GO" id="GO:0008270">
    <property type="term" value="F:zinc ion binding"/>
    <property type="evidence" value="ECO:0007669"/>
    <property type="project" value="UniProtKB-KW"/>
</dbReference>
<keyword evidence="7" id="KW-0472">Membrane</keyword>
<dbReference type="PANTHER" id="PTHR14402:SF10">
    <property type="entry name" value="3CXXC-TYPE DOMAIN-CONTAINING PROTEIN"/>
    <property type="match status" value="1"/>
</dbReference>
<name>A0AAN8X2W8_HALRR</name>
<keyword evidence="5" id="KW-0862">Zinc</keyword>
<dbReference type="Pfam" id="PF13695">
    <property type="entry name" value="Zn_ribbon_3CxxC"/>
    <property type="match status" value="1"/>
</dbReference>
<gene>
    <name evidence="9" type="primary">RTP4_1</name>
    <name evidence="9" type="ORF">SK128_001987</name>
</gene>
<evidence type="ECO:0000256" key="1">
    <source>
        <dbReference type="ARBA" id="ARBA00004167"/>
    </source>
</evidence>
<dbReference type="EMBL" id="JAXCGZ010009496">
    <property type="protein sequence ID" value="KAK7076981.1"/>
    <property type="molecule type" value="Genomic_DNA"/>
</dbReference>
<evidence type="ECO:0000256" key="2">
    <source>
        <dbReference type="ARBA" id="ARBA00022692"/>
    </source>
</evidence>
<keyword evidence="10" id="KW-1185">Reference proteome</keyword>
<accession>A0AAN8X2W8</accession>
<dbReference type="InterPro" id="IPR027377">
    <property type="entry name" value="ZAR1/RTP1-5-like_Znf-3CxxC"/>
</dbReference>
<reference evidence="9 10" key="1">
    <citation type="submission" date="2023-11" db="EMBL/GenBank/DDBJ databases">
        <title>Halocaridina rubra genome assembly.</title>
        <authorList>
            <person name="Smith C."/>
        </authorList>
    </citation>
    <scope>NUCLEOTIDE SEQUENCE [LARGE SCALE GENOMIC DNA]</scope>
    <source>
        <strain evidence="9">EP-1</strain>
        <tissue evidence="9">Whole</tissue>
    </source>
</reference>
<evidence type="ECO:0000256" key="6">
    <source>
        <dbReference type="ARBA" id="ARBA00022989"/>
    </source>
</evidence>
<dbReference type="GO" id="GO:0006612">
    <property type="term" value="P:protein targeting to membrane"/>
    <property type="evidence" value="ECO:0007669"/>
    <property type="project" value="TreeGrafter"/>
</dbReference>
<proteinExistence type="predicted"/>
<keyword evidence="6" id="KW-1133">Transmembrane helix</keyword>
<evidence type="ECO:0000259" key="8">
    <source>
        <dbReference type="SMART" id="SM01328"/>
    </source>
</evidence>
<dbReference type="PANTHER" id="PTHR14402">
    <property type="entry name" value="RECEPTOR TRANSPORTING PROTEIN"/>
    <property type="match status" value="1"/>
</dbReference>
<dbReference type="InterPro" id="IPR026096">
    <property type="entry name" value="R-trans_p"/>
</dbReference>
<dbReference type="AlphaFoldDB" id="A0AAN8X2W8"/>
<protein>
    <submittedName>
        <fullName evidence="9">Zinc-binding domain</fullName>
    </submittedName>
</protein>
<evidence type="ECO:0000313" key="10">
    <source>
        <dbReference type="Proteomes" id="UP001381693"/>
    </source>
</evidence>
<keyword evidence="2" id="KW-0812">Transmembrane</keyword>
<sequence length="443" mass="50710">MLQINIEKGGEFESDDLANVAQQLQEYAFPPLPHQFDWLALQNLQACTNVHYSNPVVDSRYIECLQLQQYIDQDPLNGVVSFYNEVICSGPYCTASQICSHIGNAILKVGEGEIEQESVGISLVSDNSHNAVAEIPITHLSQDVFNVSESLNKIDYLESTCNTVHKAEYRDWSTGRQFDSSGFWYPFQYSFAVTHPQSNPESVSMPDALLPNPDTSFYGAEPDGRNWVASCDNSYPEHKRYFVHLPFYNHFHHLDLPSGTLGRPRLLPTLRNFGTFSIENLWQSHVKFLFSHLFHVWTIHMASPGQIFQDHWSAFQDLVKVRFYCEIQNVAWFWQSCRDGWTSMYGTVVFFYLLDTENGRGFIFSRVGGQKCSKCNHHFLLPLWYPEEGQKVITNVYYVIAASYYGFITPKLIKGRRLGHPKANHKQDLCQGCYQGSCQLSGK</sequence>
<dbReference type="GO" id="GO:0016020">
    <property type="term" value="C:membrane"/>
    <property type="evidence" value="ECO:0007669"/>
    <property type="project" value="UniProtKB-SubCell"/>
</dbReference>
<evidence type="ECO:0000256" key="5">
    <source>
        <dbReference type="ARBA" id="ARBA00022833"/>
    </source>
</evidence>
<keyword evidence="4" id="KW-0863">Zinc-finger</keyword>
<evidence type="ECO:0000256" key="4">
    <source>
        <dbReference type="ARBA" id="ARBA00022771"/>
    </source>
</evidence>
<keyword evidence="3" id="KW-0479">Metal-binding</keyword>
<evidence type="ECO:0000256" key="3">
    <source>
        <dbReference type="ARBA" id="ARBA00022723"/>
    </source>
</evidence>
<comment type="subcellular location">
    <subcellularLocation>
        <location evidence="1">Membrane</location>
        <topology evidence="1">Single-pass membrane protein</topology>
    </subcellularLocation>
</comment>
<dbReference type="SMART" id="SM01328">
    <property type="entry name" value="zf-3CxxC"/>
    <property type="match status" value="1"/>
</dbReference>
<feature type="domain" description="3CxxC-type" evidence="8">
    <location>
        <begin position="328"/>
        <end position="436"/>
    </location>
</feature>
<comment type="caution">
    <text evidence="9">The sequence shown here is derived from an EMBL/GenBank/DDBJ whole genome shotgun (WGS) entry which is preliminary data.</text>
</comment>
<evidence type="ECO:0000313" key="9">
    <source>
        <dbReference type="EMBL" id="KAK7076981.1"/>
    </source>
</evidence>
<evidence type="ECO:0000256" key="7">
    <source>
        <dbReference type="ARBA" id="ARBA00023136"/>
    </source>
</evidence>
<organism evidence="9 10">
    <name type="scientific">Halocaridina rubra</name>
    <name type="common">Hawaiian red shrimp</name>
    <dbReference type="NCBI Taxonomy" id="373956"/>
    <lineage>
        <taxon>Eukaryota</taxon>
        <taxon>Metazoa</taxon>
        <taxon>Ecdysozoa</taxon>
        <taxon>Arthropoda</taxon>
        <taxon>Crustacea</taxon>
        <taxon>Multicrustacea</taxon>
        <taxon>Malacostraca</taxon>
        <taxon>Eumalacostraca</taxon>
        <taxon>Eucarida</taxon>
        <taxon>Decapoda</taxon>
        <taxon>Pleocyemata</taxon>
        <taxon>Caridea</taxon>
        <taxon>Atyoidea</taxon>
        <taxon>Atyidae</taxon>
        <taxon>Halocaridina</taxon>
    </lineage>
</organism>
<dbReference type="GO" id="GO:0051205">
    <property type="term" value="P:protein insertion into membrane"/>
    <property type="evidence" value="ECO:0007669"/>
    <property type="project" value="TreeGrafter"/>
</dbReference>
<dbReference type="GO" id="GO:0031849">
    <property type="term" value="F:olfactory receptor binding"/>
    <property type="evidence" value="ECO:0007669"/>
    <property type="project" value="TreeGrafter"/>
</dbReference>
<dbReference type="Proteomes" id="UP001381693">
    <property type="component" value="Unassembled WGS sequence"/>
</dbReference>